<keyword evidence="2" id="KW-1185">Reference proteome</keyword>
<accession>A0A9D4FMX9</accession>
<sequence>MMRYVNLCVNNHLKNSIISLGDIDPSDLKPHQNHFSPIPTIFKLVRDINKTNVLTNFHDDWAKIVTSRVFTRENCHSSETSFEPMFSPTFMMIGQKLKTGPPTGAHFFQRIGTTFELNQDIIKTNILTKLHEDWA</sequence>
<reference evidence="1" key="1">
    <citation type="journal article" date="2019" name="bioRxiv">
        <title>The Genome of the Zebra Mussel, Dreissena polymorpha: A Resource for Invasive Species Research.</title>
        <authorList>
            <person name="McCartney M.A."/>
            <person name="Auch B."/>
            <person name="Kono T."/>
            <person name="Mallez S."/>
            <person name="Zhang Y."/>
            <person name="Obille A."/>
            <person name="Becker A."/>
            <person name="Abrahante J.E."/>
            <person name="Garbe J."/>
            <person name="Badalamenti J.P."/>
            <person name="Herman A."/>
            <person name="Mangelson H."/>
            <person name="Liachko I."/>
            <person name="Sullivan S."/>
            <person name="Sone E.D."/>
            <person name="Koren S."/>
            <person name="Silverstein K.A.T."/>
            <person name="Beckman K.B."/>
            <person name="Gohl D.M."/>
        </authorList>
    </citation>
    <scope>NUCLEOTIDE SEQUENCE</scope>
    <source>
        <strain evidence="1">Duluth1</strain>
        <tissue evidence="1">Whole animal</tissue>
    </source>
</reference>
<dbReference type="Proteomes" id="UP000828390">
    <property type="component" value="Unassembled WGS sequence"/>
</dbReference>
<dbReference type="AlphaFoldDB" id="A0A9D4FMX9"/>
<evidence type="ECO:0000313" key="1">
    <source>
        <dbReference type="EMBL" id="KAH3800534.1"/>
    </source>
</evidence>
<evidence type="ECO:0000313" key="2">
    <source>
        <dbReference type="Proteomes" id="UP000828390"/>
    </source>
</evidence>
<gene>
    <name evidence="1" type="ORF">DPMN_154167</name>
</gene>
<organism evidence="1 2">
    <name type="scientific">Dreissena polymorpha</name>
    <name type="common">Zebra mussel</name>
    <name type="synonym">Mytilus polymorpha</name>
    <dbReference type="NCBI Taxonomy" id="45954"/>
    <lineage>
        <taxon>Eukaryota</taxon>
        <taxon>Metazoa</taxon>
        <taxon>Spiralia</taxon>
        <taxon>Lophotrochozoa</taxon>
        <taxon>Mollusca</taxon>
        <taxon>Bivalvia</taxon>
        <taxon>Autobranchia</taxon>
        <taxon>Heteroconchia</taxon>
        <taxon>Euheterodonta</taxon>
        <taxon>Imparidentia</taxon>
        <taxon>Neoheterodontei</taxon>
        <taxon>Myida</taxon>
        <taxon>Dreissenoidea</taxon>
        <taxon>Dreissenidae</taxon>
        <taxon>Dreissena</taxon>
    </lineage>
</organism>
<proteinExistence type="predicted"/>
<comment type="caution">
    <text evidence="1">The sequence shown here is derived from an EMBL/GenBank/DDBJ whole genome shotgun (WGS) entry which is preliminary data.</text>
</comment>
<protein>
    <submittedName>
        <fullName evidence="1">Uncharacterized protein</fullName>
    </submittedName>
</protein>
<dbReference type="EMBL" id="JAIWYP010000007">
    <property type="protein sequence ID" value="KAH3800534.1"/>
    <property type="molecule type" value="Genomic_DNA"/>
</dbReference>
<name>A0A9D4FMX9_DREPO</name>
<reference evidence="1" key="2">
    <citation type="submission" date="2020-11" db="EMBL/GenBank/DDBJ databases">
        <authorList>
            <person name="McCartney M.A."/>
            <person name="Auch B."/>
            <person name="Kono T."/>
            <person name="Mallez S."/>
            <person name="Becker A."/>
            <person name="Gohl D.M."/>
            <person name="Silverstein K.A.T."/>
            <person name="Koren S."/>
            <person name="Bechman K.B."/>
            <person name="Herman A."/>
            <person name="Abrahante J.E."/>
            <person name="Garbe J."/>
        </authorList>
    </citation>
    <scope>NUCLEOTIDE SEQUENCE</scope>
    <source>
        <strain evidence="1">Duluth1</strain>
        <tissue evidence="1">Whole animal</tissue>
    </source>
</reference>